<evidence type="ECO:0000313" key="6">
    <source>
        <dbReference type="EMBL" id="WOH07699.1"/>
    </source>
</evidence>
<dbReference type="OrthoDB" id="775260at2759"/>
<proteinExistence type="inferred from homology"/>
<dbReference type="GO" id="GO:0005524">
    <property type="term" value="F:ATP binding"/>
    <property type="evidence" value="ECO:0007669"/>
    <property type="project" value="UniProtKB-KW"/>
</dbReference>
<dbReference type="GO" id="GO:0009691">
    <property type="term" value="P:cytokinin biosynthetic process"/>
    <property type="evidence" value="ECO:0007669"/>
    <property type="project" value="UniProtKB-KW"/>
</dbReference>
<keyword evidence="4" id="KW-0547">Nucleotide-binding</keyword>
<dbReference type="Proteomes" id="UP000077755">
    <property type="component" value="Chromosome 7"/>
</dbReference>
<evidence type="ECO:0000256" key="3">
    <source>
        <dbReference type="ARBA" id="ARBA00022712"/>
    </source>
</evidence>
<dbReference type="PANTHER" id="PTHR11088:SF86">
    <property type="entry name" value="ADENYLATE ISOPENTENYLTRANSFERASE 4-RELATED"/>
    <property type="match status" value="1"/>
</dbReference>
<dbReference type="OMA" id="CDYLCKR"/>
<dbReference type="InterPro" id="IPR027417">
    <property type="entry name" value="P-loop_NTPase"/>
</dbReference>
<dbReference type="PANTHER" id="PTHR11088">
    <property type="entry name" value="TRNA DIMETHYLALLYLTRANSFERASE"/>
    <property type="match status" value="1"/>
</dbReference>
<evidence type="ECO:0000256" key="2">
    <source>
        <dbReference type="ARBA" id="ARBA00022679"/>
    </source>
</evidence>
<dbReference type="Gene3D" id="1.10.287.890">
    <property type="entry name" value="Crystal structure of tRNA isopentenylpyrophosphate transferase (bh2366) domain"/>
    <property type="match status" value="1"/>
</dbReference>
<dbReference type="SUPFAM" id="SSF52540">
    <property type="entry name" value="P-loop containing nucleoside triphosphate hydrolases"/>
    <property type="match status" value="1"/>
</dbReference>
<protein>
    <submittedName>
        <fullName evidence="6">Uncharacterized protein</fullName>
    </submittedName>
</protein>
<reference evidence="6" key="1">
    <citation type="journal article" date="2016" name="Nat. Genet.">
        <title>A high-quality carrot genome assembly provides new insights into carotenoid accumulation and asterid genome evolution.</title>
        <authorList>
            <person name="Iorizzo M."/>
            <person name="Ellison S."/>
            <person name="Senalik D."/>
            <person name="Zeng P."/>
            <person name="Satapoomin P."/>
            <person name="Huang J."/>
            <person name="Bowman M."/>
            <person name="Iovene M."/>
            <person name="Sanseverino W."/>
            <person name="Cavagnaro P."/>
            <person name="Yildiz M."/>
            <person name="Macko-Podgorni A."/>
            <person name="Moranska E."/>
            <person name="Grzebelus E."/>
            <person name="Grzebelus D."/>
            <person name="Ashrafi H."/>
            <person name="Zheng Z."/>
            <person name="Cheng S."/>
            <person name="Spooner D."/>
            <person name="Van Deynze A."/>
            <person name="Simon P."/>
        </authorList>
    </citation>
    <scope>NUCLEOTIDE SEQUENCE</scope>
    <source>
        <tissue evidence="6">Leaf</tissue>
    </source>
</reference>
<dbReference type="GO" id="GO:0009824">
    <property type="term" value="F:AMP dimethylallyltransferase activity"/>
    <property type="evidence" value="ECO:0007669"/>
    <property type="project" value="TreeGrafter"/>
</dbReference>
<sequence length="299" mass="33872">MDSTSARRHLSKAVVIMGPTGSGKSKLSVDLASTFFKPSEIINSDKIQLYKGLDITTNKITLHQQKGVTHHLLGAIDSSYCVTPFEFRSLASRYVSDIISRRKLPFIVGGSNSLIYALLTKRFDPDSEVFDGSRPDPVSSELRYNCCLLYMDVSLPVLNQYLSKRVDEMLDSGMLEELQEFYESGGFDSVNPNGLGQAIGIPELNKYFRCTKKINSEDDVARRMYEEAVQQIKDNTCQLAKRQVWKIQRLREAGWDLHRIDATEAFKAALGRSKARVADIWERQVVETSVKIVREFLEE</sequence>
<dbReference type="GO" id="GO:0006400">
    <property type="term" value="P:tRNA modification"/>
    <property type="evidence" value="ECO:0007669"/>
    <property type="project" value="TreeGrafter"/>
</dbReference>
<evidence type="ECO:0000256" key="4">
    <source>
        <dbReference type="ARBA" id="ARBA00022741"/>
    </source>
</evidence>
<evidence type="ECO:0000256" key="1">
    <source>
        <dbReference type="ARBA" id="ARBA00005842"/>
    </source>
</evidence>
<dbReference type="AlphaFoldDB" id="A0A161Y305"/>
<evidence type="ECO:0000256" key="5">
    <source>
        <dbReference type="ARBA" id="ARBA00022840"/>
    </source>
</evidence>
<dbReference type="Pfam" id="PF01715">
    <property type="entry name" value="IPPT"/>
    <property type="match status" value="2"/>
</dbReference>
<dbReference type="Gene3D" id="3.40.50.300">
    <property type="entry name" value="P-loop containing nucleotide triphosphate hydrolases"/>
    <property type="match status" value="1"/>
</dbReference>
<keyword evidence="7" id="KW-1185">Reference proteome</keyword>
<keyword evidence="5" id="KW-0067">ATP-binding</keyword>
<dbReference type="InterPro" id="IPR039657">
    <property type="entry name" value="Dimethylallyltransferase"/>
</dbReference>
<keyword evidence="2" id="KW-0808">Transferase</keyword>
<dbReference type="GO" id="GO:0005739">
    <property type="term" value="C:mitochondrion"/>
    <property type="evidence" value="ECO:0007669"/>
    <property type="project" value="TreeGrafter"/>
</dbReference>
<dbReference type="KEGG" id="dcr:108195670"/>
<evidence type="ECO:0000313" key="7">
    <source>
        <dbReference type="Proteomes" id="UP000077755"/>
    </source>
</evidence>
<name>A0A161Y305_DAUCS</name>
<accession>A0A161Y305</accession>
<dbReference type="GO" id="GO:0052381">
    <property type="term" value="F:tRNA dimethylallyltransferase activity"/>
    <property type="evidence" value="ECO:0007669"/>
    <property type="project" value="TreeGrafter"/>
</dbReference>
<gene>
    <name evidence="6" type="ORF">DCAR_0727132</name>
</gene>
<organism evidence="6 7">
    <name type="scientific">Daucus carota subsp. sativus</name>
    <name type="common">Carrot</name>
    <dbReference type="NCBI Taxonomy" id="79200"/>
    <lineage>
        <taxon>Eukaryota</taxon>
        <taxon>Viridiplantae</taxon>
        <taxon>Streptophyta</taxon>
        <taxon>Embryophyta</taxon>
        <taxon>Tracheophyta</taxon>
        <taxon>Spermatophyta</taxon>
        <taxon>Magnoliopsida</taxon>
        <taxon>eudicotyledons</taxon>
        <taxon>Gunneridae</taxon>
        <taxon>Pentapetalae</taxon>
        <taxon>asterids</taxon>
        <taxon>campanulids</taxon>
        <taxon>Apiales</taxon>
        <taxon>Apiaceae</taxon>
        <taxon>Apioideae</taxon>
        <taxon>Scandiceae</taxon>
        <taxon>Daucinae</taxon>
        <taxon>Daucus</taxon>
        <taxon>Daucus sect. Daucus</taxon>
    </lineage>
</organism>
<reference evidence="6" key="2">
    <citation type="submission" date="2022-03" db="EMBL/GenBank/DDBJ databases">
        <title>Draft title - Genomic analysis of global carrot germplasm unveils the trajectory of domestication and the origin of high carotenoid orange carrot.</title>
        <authorList>
            <person name="Iorizzo M."/>
            <person name="Ellison S."/>
            <person name="Senalik D."/>
            <person name="Macko-Podgorni A."/>
            <person name="Grzebelus D."/>
            <person name="Bostan H."/>
            <person name="Rolling W."/>
            <person name="Curaba J."/>
            <person name="Simon P."/>
        </authorList>
    </citation>
    <scope>NUCLEOTIDE SEQUENCE</scope>
    <source>
        <tissue evidence="6">Leaf</tissue>
    </source>
</reference>
<dbReference type="Gramene" id="KZM86519">
    <property type="protein sequence ID" value="KZM86519"/>
    <property type="gene ID" value="DCAR_023653"/>
</dbReference>
<comment type="similarity">
    <text evidence="1">Belongs to the IPP transferase family.</text>
</comment>
<dbReference type="EMBL" id="CP093349">
    <property type="protein sequence ID" value="WOH07699.1"/>
    <property type="molecule type" value="Genomic_DNA"/>
</dbReference>
<keyword evidence="3" id="KW-0203">Cytokinin biosynthesis</keyword>